<dbReference type="AlphaFoldDB" id="A0A5S4G558"/>
<organism evidence="2 3">
    <name type="scientific">Nonomuraea zeae</name>
    <dbReference type="NCBI Taxonomy" id="1642303"/>
    <lineage>
        <taxon>Bacteria</taxon>
        <taxon>Bacillati</taxon>
        <taxon>Actinomycetota</taxon>
        <taxon>Actinomycetes</taxon>
        <taxon>Streptosporangiales</taxon>
        <taxon>Streptosporangiaceae</taxon>
        <taxon>Nonomuraea</taxon>
    </lineage>
</organism>
<keyword evidence="3" id="KW-1185">Reference proteome</keyword>
<proteinExistence type="predicted"/>
<dbReference type="EMBL" id="VCKX01000165">
    <property type="protein sequence ID" value="TMR27551.1"/>
    <property type="molecule type" value="Genomic_DNA"/>
</dbReference>
<dbReference type="OrthoDB" id="4137295at2"/>
<comment type="caution">
    <text evidence="2">The sequence shown here is derived from an EMBL/GenBank/DDBJ whole genome shotgun (WGS) entry which is preliminary data.</text>
</comment>
<gene>
    <name evidence="2" type="ORF">ETD85_38780</name>
</gene>
<reference evidence="2 3" key="1">
    <citation type="submission" date="2019-05" db="EMBL/GenBank/DDBJ databases">
        <title>Draft genome sequence of Nonomuraea zeae DSM 100528.</title>
        <authorList>
            <person name="Saricaoglu S."/>
            <person name="Isik K."/>
        </authorList>
    </citation>
    <scope>NUCLEOTIDE SEQUENCE [LARGE SCALE GENOMIC DNA]</scope>
    <source>
        <strain evidence="2 3">DSM 100528</strain>
    </source>
</reference>
<evidence type="ECO:0000313" key="3">
    <source>
        <dbReference type="Proteomes" id="UP000306628"/>
    </source>
</evidence>
<evidence type="ECO:0000256" key="1">
    <source>
        <dbReference type="SAM" id="MobiDB-lite"/>
    </source>
</evidence>
<dbReference type="Proteomes" id="UP000306628">
    <property type="component" value="Unassembled WGS sequence"/>
</dbReference>
<sequence length="264" mass="28432">MNAASPAMDAFSNPAAPWKSAHALAVPLLLLIFPVGDLDRIPTIPLEPAVHPRTAWKTAIGAELPVRSGAEGMPYADRSAIGPDGPTRLEAWRAVARPIELYQQLSDQTDLMIKATGRLTYLERVNQSESREAQHVREVRQHHLNEMAMLRETMVDSGIRVPSYDPQTAQEIIETGLLTCPEAFPSLPASTEDAWPPPLDYSELHCVRSRRPELWALVGAVIQVSAEKPSGLGEAGGGAVGVDQVGEQGDSGGGDVPQRGIGDR</sequence>
<dbReference type="RefSeq" id="WP_138694811.1">
    <property type="nucleotide sequence ID" value="NZ_JBHSAZ010000089.1"/>
</dbReference>
<accession>A0A5S4G558</accession>
<protein>
    <submittedName>
        <fullName evidence="2">Uncharacterized protein</fullName>
    </submittedName>
</protein>
<evidence type="ECO:0000313" key="2">
    <source>
        <dbReference type="EMBL" id="TMR27551.1"/>
    </source>
</evidence>
<name>A0A5S4G558_9ACTN</name>
<feature type="region of interest" description="Disordered" evidence="1">
    <location>
        <begin position="229"/>
        <end position="264"/>
    </location>
</feature>